<keyword evidence="2" id="KW-0677">Repeat</keyword>
<dbReference type="EMBL" id="PQVF01000006">
    <property type="protein sequence ID" value="POY36632.1"/>
    <property type="molecule type" value="Genomic_DNA"/>
</dbReference>
<dbReference type="PROSITE" id="PS50082">
    <property type="entry name" value="WD_REPEATS_2"/>
    <property type="match status" value="1"/>
</dbReference>
<reference evidence="6 7" key="1">
    <citation type="submission" date="2018-01" db="EMBL/GenBank/DDBJ databases">
        <authorList>
            <person name="Gaut B.S."/>
            <person name="Morton B.R."/>
            <person name="Clegg M.T."/>
            <person name="Duvall M.R."/>
        </authorList>
    </citation>
    <scope>NUCLEOTIDE SEQUENCE [LARGE SCALE GENOMIC DNA]</scope>
    <source>
        <strain evidence="6 7">HR-AV</strain>
    </source>
</reference>
<dbReference type="AlphaFoldDB" id="A0A2S5A2X1"/>
<dbReference type="SMART" id="SM00320">
    <property type="entry name" value="WD40"/>
    <property type="match status" value="7"/>
</dbReference>
<name>A0A2S5A2X1_9SPHI</name>
<feature type="chain" id="PRO_5015651945" description="Peptidase C14 caspase domain-containing protein" evidence="4">
    <location>
        <begin position="22"/>
        <end position="1128"/>
    </location>
</feature>
<evidence type="ECO:0000256" key="2">
    <source>
        <dbReference type="ARBA" id="ARBA00022737"/>
    </source>
</evidence>
<keyword evidence="7" id="KW-1185">Reference proteome</keyword>
<dbReference type="Proteomes" id="UP000236893">
    <property type="component" value="Unassembled WGS sequence"/>
</dbReference>
<accession>A0A2S5A2X1</accession>
<dbReference type="Gene3D" id="2.130.10.10">
    <property type="entry name" value="YVTN repeat-like/Quinoprotein amine dehydrogenase"/>
    <property type="match status" value="3"/>
</dbReference>
<keyword evidence="4" id="KW-0732">Signal</keyword>
<protein>
    <recommendedName>
        <fullName evidence="5">Peptidase C14 caspase domain-containing protein</fullName>
    </recommendedName>
</protein>
<dbReference type="PROSITE" id="PS50294">
    <property type="entry name" value="WD_REPEATS_REGION"/>
    <property type="match status" value="1"/>
</dbReference>
<feature type="signal peptide" evidence="4">
    <location>
        <begin position="1"/>
        <end position="21"/>
    </location>
</feature>
<dbReference type="InterPro" id="IPR036322">
    <property type="entry name" value="WD40_repeat_dom_sf"/>
</dbReference>
<dbReference type="InterPro" id="IPR050505">
    <property type="entry name" value="WDR55/POC1"/>
</dbReference>
<dbReference type="Gene3D" id="3.40.50.1460">
    <property type="match status" value="1"/>
</dbReference>
<dbReference type="Pfam" id="PF00656">
    <property type="entry name" value="Peptidase_C14"/>
    <property type="match status" value="1"/>
</dbReference>
<gene>
    <name evidence="6" type="ORF">C3K47_09670</name>
</gene>
<dbReference type="PANTHER" id="PTHR44019">
    <property type="entry name" value="WD REPEAT-CONTAINING PROTEIN 55"/>
    <property type="match status" value="1"/>
</dbReference>
<dbReference type="SUPFAM" id="SSF51004">
    <property type="entry name" value="C-terminal (heme d1) domain of cytochrome cd1-nitrite reductase"/>
    <property type="match status" value="1"/>
</dbReference>
<dbReference type="InterPro" id="IPR029030">
    <property type="entry name" value="Caspase-like_dom_sf"/>
</dbReference>
<dbReference type="InterPro" id="IPR011048">
    <property type="entry name" value="Haem_d1_sf"/>
</dbReference>
<evidence type="ECO:0000313" key="6">
    <source>
        <dbReference type="EMBL" id="POY36632.1"/>
    </source>
</evidence>
<evidence type="ECO:0000313" key="7">
    <source>
        <dbReference type="Proteomes" id="UP000236893"/>
    </source>
</evidence>
<dbReference type="SUPFAM" id="SSF50978">
    <property type="entry name" value="WD40 repeat-like"/>
    <property type="match status" value="1"/>
</dbReference>
<dbReference type="GO" id="GO:0004197">
    <property type="term" value="F:cysteine-type endopeptidase activity"/>
    <property type="evidence" value="ECO:0007669"/>
    <property type="project" value="InterPro"/>
</dbReference>
<evidence type="ECO:0000256" key="4">
    <source>
        <dbReference type="SAM" id="SignalP"/>
    </source>
</evidence>
<dbReference type="SUPFAM" id="SSF52129">
    <property type="entry name" value="Caspase-like"/>
    <property type="match status" value="1"/>
</dbReference>
<proteinExistence type="predicted"/>
<dbReference type="Pfam" id="PF00400">
    <property type="entry name" value="WD40"/>
    <property type="match status" value="2"/>
</dbReference>
<evidence type="ECO:0000256" key="1">
    <source>
        <dbReference type="ARBA" id="ARBA00022574"/>
    </source>
</evidence>
<dbReference type="InterPro" id="IPR011600">
    <property type="entry name" value="Pept_C14_caspase"/>
</dbReference>
<sequence>MYFVKTCLIFILSILSMSSLAQQPKLMLPIGHPQGITDILVSEDGKYLVSESFNDIHTKIWDTRTGKLLHDINIVDGSLFVKLSPSGKHLFISGRDSSFIFNVCTGNFDLAMKQVFNGVSYSANGDFLLTNKDTSLQIWNPEKGQLLHTYFSKDTIASASYINHDRNILVEKKSRGQSSYYVLDSTLHLIRQLNFPVQVPGYFSEFRDCLYVTQFDGQHAYIRQLDYDSLKIRTTCMIDSIGSKPSKFSFSKFDGNLLVGMEDSSLHLFNINDGLIYSFNKFKYGFDNVSFVDSGRHFVMSDDYWAVYFDTKEGNVVQQIDYFAESRNLKNVEAPIIVNNQLKKFYFVLQDNVIREYKIQGDTSMLSQLFRGETEGIDATAFSKELIFLGDGNGYIKFMDIGKAEVTASYDAHPDYLSDLSYSSHSHLILSTSIDSTLKLWDPATRKEMKKIVRNYPILTADVNDQLQRAVIVSSDLIITRNDKANTVIEVFDLMSNKTINSIKSNERIVSGRFSNDGKFIFYCNQSDSTTVICDITLRPLRKIKSAGWEFDARQSQNGKYIEVLTDISVELYDYNTGKLYRTFAIDNRWGYHRFSIDKSGTLLAAGSGRGGLLMWDLESGRLLFTAKAHASGVVPCFIDSSRLITSSEDGTIKYWKYDRQNLYPVSQTVPFKFNEYITTIPSGYYKGSRNASRQLHYVTSDSRIISFEQLDVKYNRPDKVLEAIGNTDTVLIKSYRKAYEKRIKKLRIDTTAFRDGYSVPEADFVSRDNIEYEQKNEKLKLRFKGADSTCLLDRFNVWVNEVPVFGLRGFNIKKSKSNNIDTTITITLSQGENRIETSITNINGIESYRMPLFVNYSPAVKEKEITRFIGIGIDQFADSKYNLRYSAKDIRDLSVKLKQKYGEAITIDTLFNSNVTVSNVKALKQKLQQTTVNDKVIIAYSGHGLLSKDYDYYLSTYNVNFENPEQKGLPYDELESLLDSIPARKKLMLIDACHSGEVDKEELTQMQKMVADNSIGTKGSILFTDSSKKRVGIKNSFELMQELFVNVGKSTGATVISAAAGTQFALERGDLKNGVFTYSLIEAMNKYPQLKVSELKRIVGARVEELTNGLQKPTSRNEVIAVDWEVW</sequence>
<keyword evidence="1 3" id="KW-0853">WD repeat</keyword>
<dbReference type="GO" id="GO:0006508">
    <property type="term" value="P:proteolysis"/>
    <property type="evidence" value="ECO:0007669"/>
    <property type="project" value="InterPro"/>
</dbReference>
<dbReference type="PANTHER" id="PTHR44019:SF8">
    <property type="entry name" value="POC1 CENTRIOLAR PROTEIN HOMOLOG"/>
    <property type="match status" value="1"/>
</dbReference>
<dbReference type="InterPro" id="IPR015943">
    <property type="entry name" value="WD40/YVTN_repeat-like_dom_sf"/>
</dbReference>
<feature type="repeat" description="WD" evidence="3">
    <location>
        <begin position="410"/>
        <end position="451"/>
    </location>
</feature>
<dbReference type="OrthoDB" id="779998at2"/>
<dbReference type="InterPro" id="IPR001680">
    <property type="entry name" value="WD40_rpt"/>
</dbReference>
<evidence type="ECO:0000259" key="5">
    <source>
        <dbReference type="Pfam" id="PF00656"/>
    </source>
</evidence>
<organism evidence="6 7">
    <name type="scientific">Solitalea longa</name>
    <dbReference type="NCBI Taxonomy" id="2079460"/>
    <lineage>
        <taxon>Bacteria</taxon>
        <taxon>Pseudomonadati</taxon>
        <taxon>Bacteroidota</taxon>
        <taxon>Sphingobacteriia</taxon>
        <taxon>Sphingobacteriales</taxon>
        <taxon>Sphingobacteriaceae</taxon>
        <taxon>Solitalea</taxon>
    </lineage>
</organism>
<dbReference type="InterPro" id="IPR011047">
    <property type="entry name" value="Quinoprotein_ADH-like_sf"/>
</dbReference>
<evidence type="ECO:0000256" key="3">
    <source>
        <dbReference type="PROSITE-ProRule" id="PRU00221"/>
    </source>
</evidence>
<comment type="caution">
    <text evidence="6">The sequence shown here is derived from an EMBL/GenBank/DDBJ whole genome shotgun (WGS) entry which is preliminary data.</text>
</comment>
<feature type="domain" description="Peptidase C14 caspase" evidence="5">
    <location>
        <begin position="872"/>
        <end position="1116"/>
    </location>
</feature>
<dbReference type="SUPFAM" id="SSF50998">
    <property type="entry name" value="Quinoprotein alcohol dehydrogenase-like"/>
    <property type="match status" value="1"/>
</dbReference>